<organism evidence="1 2">
    <name type="scientific">Prorocentrum cordatum</name>
    <dbReference type="NCBI Taxonomy" id="2364126"/>
    <lineage>
        <taxon>Eukaryota</taxon>
        <taxon>Sar</taxon>
        <taxon>Alveolata</taxon>
        <taxon>Dinophyceae</taxon>
        <taxon>Prorocentrales</taxon>
        <taxon>Prorocentraceae</taxon>
        <taxon>Prorocentrum</taxon>
    </lineage>
</organism>
<gene>
    <name evidence="1" type="ORF">PCOR1329_LOCUS67968</name>
</gene>
<evidence type="ECO:0000313" key="1">
    <source>
        <dbReference type="EMBL" id="CAK0886677.1"/>
    </source>
</evidence>
<name>A0ABN9WJH4_9DINO</name>
<accession>A0ABN9WJH4</accession>
<evidence type="ECO:0000313" key="2">
    <source>
        <dbReference type="Proteomes" id="UP001189429"/>
    </source>
</evidence>
<proteinExistence type="predicted"/>
<dbReference type="EMBL" id="CAUYUJ010018837">
    <property type="protein sequence ID" value="CAK0886677.1"/>
    <property type="molecule type" value="Genomic_DNA"/>
</dbReference>
<protein>
    <submittedName>
        <fullName evidence="1">Uncharacterized protein</fullName>
    </submittedName>
</protein>
<reference evidence="1" key="1">
    <citation type="submission" date="2023-10" db="EMBL/GenBank/DDBJ databases">
        <authorList>
            <person name="Chen Y."/>
            <person name="Shah S."/>
            <person name="Dougan E. K."/>
            <person name="Thang M."/>
            <person name="Chan C."/>
        </authorList>
    </citation>
    <scope>NUCLEOTIDE SEQUENCE [LARGE SCALE GENOMIC DNA]</scope>
</reference>
<comment type="caution">
    <text evidence="1">The sequence shown here is derived from an EMBL/GenBank/DDBJ whole genome shotgun (WGS) entry which is preliminary data.</text>
</comment>
<dbReference type="Proteomes" id="UP001189429">
    <property type="component" value="Unassembled WGS sequence"/>
</dbReference>
<sequence>MDEGCGGDREWARDGPETDALKDAKLALAEVLGEVDEVRLLCRRELHALQEAVAVADGENAKLRRSEEEFVPEKSLFSSVKLLFNIARGHVRCQPLPLHVALLLTYLYLVA</sequence>
<keyword evidence="2" id="KW-1185">Reference proteome</keyword>